<organism evidence="1 2">
    <name type="scientific">Thalassotalea euphylliae</name>
    <dbReference type="NCBI Taxonomy" id="1655234"/>
    <lineage>
        <taxon>Bacteria</taxon>
        <taxon>Pseudomonadati</taxon>
        <taxon>Pseudomonadota</taxon>
        <taxon>Gammaproteobacteria</taxon>
        <taxon>Alteromonadales</taxon>
        <taxon>Colwelliaceae</taxon>
        <taxon>Thalassotalea</taxon>
    </lineage>
</organism>
<evidence type="ECO:0000313" key="1">
    <source>
        <dbReference type="EMBL" id="REL32017.1"/>
    </source>
</evidence>
<comment type="caution">
    <text evidence="1">The sequence shown here is derived from an EMBL/GenBank/DDBJ whole genome shotgun (WGS) entry which is preliminary data.</text>
</comment>
<dbReference type="AlphaFoldDB" id="A0A3E0U5Z8"/>
<sequence length="88" mass="10503">MKIVILLARGAITAFLELWDIEYVCKPVCLSYYLDVIREQLVSKLSLIWLEHWLEHVQIHKSFETKQTFRGLLRSKEFVEKLTKTSMF</sequence>
<protein>
    <submittedName>
        <fullName evidence="1">Uncharacterized protein</fullName>
    </submittedName>
</protein>
<dbReference type="EMBL" id="QUOT01000001">
    <property type="protein sequence ID" value="REL32017.1"/>
    <property type="molecule type" value="Genomic_DNA"/>
</dbReference>
<name>A0A3E0U5Z8_9GAMM</name>
<reference evidence="2" key="1">
    <citation type="submission" date="2018-08" db="EMBL/GenBank/DDBJ databases">
        <title>Thalassotalea euphylliae genome.</title>
        <authorList>
            <person name="Summers S."/>
            <person name="Rice S.A."/>
            <person name="Freckelton M.L."/>
            <person name="Nedved B.T."/>
            <person name="Hadfield M.G."/>
        </authorList>
    </citation>
    <scope>NUCLEOTIDE SEQUENCE [LARGE SCALE GENOMIC DNA]</scope>
    <source>
        <strain evidence="2">H3</strain>
    </source>
</reference>
<dbReference type="Proteomes" id="UP000256899">
    <property type="component" value="Unassembled WGS sequence"/>
</dbReference>
<accession>A0A3E0U5Z8</accession>
<proteinExistence type="predicted"/>
<keyword evidence="2" id="KW-1185">Reference proteome</keyword>
<evidence type="ECO:0000313" key="2">
    <source>
        <dbReference type="Proteomes" id="UP000256899"/>
    </source>
</evidence>
<gene>
    <name evidence="1" type="ORF">DXX94_15560</name>
</gene>